<feature type="binding site" evidence="16">
    <location>
        <begin position="71"/>
        <end position="75"/>
    </location>
    <ligand>
        <name>substrate</name>
    </ligand>
</feature>
<feature type="binding site" evidence="16">
    <location>
        <position position="194"/>
    </location>
    <ligand>
        <name>FMN</name>
        <dbReference type="ChEBI" id="CHEBI:58210"/>
    </ligand>
</feature>
<evidence type="ECO:0000256" key="2">
    <source>
        <dbReference type="ARBA" id="ARBA00002934"/>
    </source>
</evidence>
<dbReference type="InterPro" id="IPR033888">
    <property type="entry name" value="DHOD_1B"/>
</dbReference>
<name>A0A3G6JCN0_LACDL</name>
<feature type="binding site" evidence="16">
    <location>
        <position position="168"/>
    </location>
    <ligand>
        <name>FMN</name>
        <dbReference type="ChEBI" id="CHEBI:58210"/>
    </ligand>
</feature>
<dbReference type="EMBL" id="CP031023">
    <property type="protein sequence ID" value="AZA15745.1"/>
    <property type="molecule type" value="Genomic_DNA"/>
</dbReference>
<feature type="binding site" evidence="16">
    <location>
        <position position="130"/>
    </location>
    <ligand>
        <name>substrate</name>
    </ligand>
</feature>
<dbReference type="Pfam" id="PF01180">
    <property type="entry name" value="DHO_dh"/>
    <property type="match status" value="1"/>
</dbReference>
<feature type="binding site" evidence="16">
    <location>
        <begin position="246"/>
        <end position="247"/>
    </location>
    <ligand>
        <name>FMN</name>
        <dbReference type="ChEBI" id="CHEBI:58210"/>
    </ligand>
</feature>
<feature type="active site" description="Nucleophile" evidence="16">
    <location>
        <position position="133"/>
    </location>
</feature>
<dbReference type="GO" id="GO:0006207">
    <property type="term" value="P:'de novo' pyrimidine nucleobase biosynthetic process"/>
    <property type="evidence" value="ECO:0007669"/>
    <property type="project" value="InterPro"/>
</dbReference>
<evidence type="ECO:0000256" key="4">
    <source>
        <dbReference type="ARBA" id="ARBA00004725"/>
    </source>
</evidence>
<evidence type="ECO:0000256" key="12">
    <source>
        <dbReference type="ARBA" id="ARBA00047685"/>
    </source>
</evidence>
<comment type="pathway">
    <text evidence="4 16">Pyrimidine metabolism; UMP biosynthesis via de novo pathway.</text>
</comment>
<evidence type="ECO:0000313" key="18">
    <source>
        <dbReference type="EMBL" id="AZA15745.1"/>
    </source>
</evidence>
<keyword evidence="11 16" id="KW-0560">Oxidoreductase</keyword>
<comment type="subunit">
    <text evidence="15">Heterotetramer of 2 PreA and 2 PreT subunits.</text>
</comment>
<dbReference type="InterPro" id="IPR013785">
    <property type="entry name" value="Aldolase_TIM"/>
</dbReference>
<evidence type="ECO:0000256" key="15">
    <source>
        <dbReference type="ARBA" id="ARBA00049714"/>
    </source>
</evidence>
<dbReference type="NCBIfam" id="TIGR01037">
    <property type="entry name" value="pyrD_sub1_fam"/>
    <property type="match status" value="1"/>
</dbReference>
<accession>A0A3G6JCN0</accession>
<keyword evidence="10 16" id="KW-0665">Pyrimidine biosynthesis</keyword>
<comment type="subunit">
    <text evidence="6">Homodimer.</text>
</comment>
<dbReference type="GO" id="GO:0006210">
    <property type="term" value="P:thymine catabolic process"/>
    <property type="evidence" value="ECO:0007669"/>
    <property type="project" value="TreeGrafter"/>
</dbReference>
<dbReference type="RefSeq" id="WP_138490936.1">
    <property type="nucleotide sequence ID" value="NZ_CP046131.1"/>
</dbReference>
<feature type="binding site" evidence="16">
    <location>
        <position position="220"/>
    </location>
    <ligand>
        <name>FMN</name>
        <dbReference type="ChEBI" id="CHEBI:58210"/>
    </ligand>
</feature>
<dbReference type="CDD" id="cd04740">
    <property type="entry name" value="DHOD_1B_like"/>
    <property type="match status" value="1"/>
</dbReference>
<feature type="binding site" evidence="16">
    <location>
        <begin position="195"/>
        <end position="196"/>
    </location>
    <ligand>
        <name>substrate</name>
    </ligand>
</feature>
<evidence type="ECO:0000256" key="1">
    <source>
        <dbReference type="ARBA" id="ARBA00001694"/>
    </source>
</evidence>
<reference evidence="18" key="1">
    <citation type="submission" date="2018-07" db="EMBL/GenBank/DDBJ databases">
        <authorList>
            <person name="Somerville V."/>
        </authorList>
    </citation>
    <scope>NUCLEOTIDE SEQUENCE</scope>
    <source>
        <strain evidence="18">NWC_2_2</strain>
    </source>
</reference>
<dbReference type="EC" id="1.3.-.-" evidence="16"/>
<dbReference type="InterPro" id="IPR024920">
    <property type="entry name" value="Dihydroorotate_DH_1"/>
</dbReference>
<feature type="binding site" evidence="16">
    <location>
        <begin position="47"/>
        <end position="48"/>
    </location>
    <ligand>
        <name>FMN</name>
        <dbReference type="ChEBI" id="CHEBI:58210"/>
    </ligand>
</feature>
<organism evidence="18">
    <name type="scientific">Lactobacillus delbrueckii subsp. lactis</name>
    <dbReference type="NCBI Taxonomy" id="29397"/>
    <lineage>
        <taxon>Bacteria</taxon>
        <taxon>Bacillati</taxon>
        <taxon>Bacillota</taxon>
        <taxon>Bacilli</taxon>
        <taxon>Lactobacillales</taxon>
        <taxon>Lactobacillaceae</taxon>
        <taxon>Lactobacillus</taxon>
    </lineage>
</organism>
<comment type="catalytic activity">
    <reaction evidence="12">
        <text>5,6-dihydrothymine + NAD(+) = thymine + NADH + H(+)</text>
        <dbReference type="Rhea" id="RHEA:28791"/>
        <dbReference type="ChEBI" id="CHEBI:15378"/>
        <dbReference type="ChEBI" id="CHEBI:17821"/>
        <dbReference type="ChEBI" id="CHEBI:27468"/>
        <dbReference type="ChEBI" id="CHEBI:57540"/>
        <dbReference type="ChEBI" id="CHEBI:57945"/>
        <dbReference type="EC" id="1.3.1.1"/>
    </reaction>
</comment>
<keyword evidence="9 16" id="KW-0288">FMN</keyword>
<dbReference type="PIRSF" id="PIRSF000164">
    <property type="entry name" value="DHO_oxidase"/>
    <property type="match status" value="1"/>
</dbReference>
<feature type="binding site" evidence="16">
    <location>
        <begin position="268"/>
        <end position="269"/>
    </location>
    <ligand>
        <name>FMN</name>
        <dbReference type="ChEBI" id="CHEBI:58210"/>
    </ligand>
</feature>
<dbReference type="GO" id="GO:0005737">
    <property type="term" value="C:cytoplasm"/>
    <property type="evidence" value="ECO:0007669"/>
    <property type="project" value="UniProtKB-SubCell"/>
</dbReference>
<dbReference type="GO" id="GO:0006212">
    <property type="term" value="P:uracil catabolic process"/>
    <property type="evidence" value="ECO:0007669"/>
    <property type="project" value="TreeGrafter"/>
</dbReference>
<dbReference type="Gene3D" id="3.20.20.70">
    <property type="entry name" value="Aldolase class I"/>
    <property type="match status" value="1"/>
</dbReference>
<dbReference type="PROSITE" id="PS00912">
    <property type="entry name" value="DHODEHASE_2"/>
    <property type="match status" value="1"/>
</dbReference>
<dbReference type="GO" id="GO:1990663">
    <property type="term" value="F:dihydroorotate dehydrogenase (fumarate) activity"/>
    <property type="evidence" value="ECO:0007669"/>
    <property type="project" value="UniProtKB-EC"/>
</dbReference>
<dbReference type="InterPro" id="IPR001295">
    <property type="entry name" value="Dihydroorotate_DH_CS"/>
</dbReference>
<evidence type="ECO:0000259" key="17">
    <source>
        <dbReference type="Pfam" id="PF01180"/>
    </source>
</evidence>
<dbReference type="GO" id="GO:0004159">
    <property type="term" value="F:dihydropyrimidine dehydrogenase (NAD+) activity"/>
    <property type="evidence" value="ECO:0007669"/>
    <property type="project" value="UniProtKB-EC"/>
</dbReference>
<dbReference type="HAMAP" id="MF_00224">
    <property type="entry name" value="DHO_dh_type1"/>
    <property type="match status" value="1"/>
</dbReference>
<evidence type="ECO:0000256" key="11">
    <source>
        <dbReference type="ARBA" id="ARBA00023002"/>
    </source>
</evidence>
<dbReference type="PANTHER" id="PTHR43073">
    <property type="entry name" value="DIHYDROPYRIMIDINE DEHYDROGENASE [NADP(+)]"/>
    <property type="match status" value="1"/>
</dbReference>
<sequence>MTAEVNLAVELPGLKLKNPVMPASGTFAFGDLPENFNWDEMGAIVLKTATRHARTGKPQPQVSLLADGVMNAVGLTNPGAEVVASEKIPALREKHPDLPILASVGGESVEDYVEVAEILAAAKPDALELNLSCPNVSEGGMTFGIVPEMVEKITRLVKEKVDLPVYVKLTPNVTSIVEIAQAAERGGADGLTLINTLLGLHLDLKTRRPVLGNDFGGLSGQAVKPVAVRMVAQVRQATSLPIIGVGGINSPEDAAEFILVGASAVQIGSMAFHDKLAIKHVIDGLPAVLADMGASDVTSLVGQWQSNKHRKI</sequence>
<evidence type="ECO:0000256" key="13">
    <source>
        <dbReference type="ARBA" id="ARBA00048792"/>
    </source>
</evidence>
<dbReference type="NCBIfam" id="NF005574">
    <property type="entry name" value="PRK07259.1"/>
    <property type="match status" value="1"/>
</dbReference>
<keyword evidence="7 16" id="KW-0963">Cytoplasm</keyword>
<dbReference type="UniPathway" id="UPA00070"/>
<dbReference type="GO" id="GO:0002058">
    <property type="term" value="F:uracil binding"/>
    <property type="evidence" value="ECO:0007669"/>
    <property type="project" value="TreeGrafter"/>
</dbReference>
<evidence type="ECO:0000256" key="8">
    <source>
        <dbReference type="ARBA" id="ARBA00022630"/>
    </source>
</evidence>
<comment type="catalytic activity">
    <reaction evidence="16">
        <text>(S)-dihydroorotate + A = orotate + AH2</text>
        <dbReference type="Rhea" id="RHEA:18073"/>
        <dbReference type="ChEBI" id="CHEBI:13193"/>
        <dbReference type="ChEBI" id="CHEBI:17499"/>
        <dbReference type="ChEBI" id="CHEBI:30839"/>
        <dbReference type="ChEBI" id="CHEBI:30864"/>
    </reaction>
</comment>
<dbReference type="PANTHER" id="PTHR43073:SF2">
    <property type="entry name" value="DIHYDROPYRIMIDINE DEHYDROGENASE [NADP(+)]"/>
    <property type="match status" value="1"/>
</dbReference>
<comment type="cofactor">
    <cofactor evidence="16">
        <name>FMN</name>
        <dbReference type="ChEBI" id="CHEBI:58210"/>
    </cofactor>
    <text evidence="16">Binds 1 FMN per subunit.</text>
</comment>
<dbReference type="InterPro" id="IPR005720">
    <property type="entry name" value="Dihydroorotate_DH_cat"/>
</dbReference>
<evidence type="ECO:0000256" key="6">
    <source>
        <dbReference type="ARBA" id="ARBA00011738"/>
    </source>
</evidence>
<evidence type="ECO:0000256" key="5">
    <source>
        <dbReference type="ARBA" id="ARBA00008008"/>
    </source>
</evidence>
<comment type="catalytic activity">
    <reaction evidence="1">
        <text>(S)-dihydroorotate + fumarate = orotate + succinate</text>
        <dbReference type="Rhea" id="RHEA:30059"/>
        <dbReference type="ChEBI" id="CHEBI:29806"/>
        <dbReference type="ChEBI" id="CHEBI:30031"/>
        <dbReference type="ChEBI" id="CHEBI:30839"/>
        <dbReference type="ChEBI" id="CHEBI:30864"/>
        <dbReference type="EC" id="1.3.98.1"/>
    </reaction>
</comment>
<comment type="subcellular location">
    <subcellularLocation>
        <location evidence="3 16">Cytoplasm</location>
    </subcellularLocation>
</comment>
<proteinExistence type="inferred from homology"/>
<dbReference type="FunFam" id="3.20.20.70:FF:000027">
    <property type="entry name" value="Dihydropyrimidine dehydrogenase [NADP(+)]"/>
    <property type="match status" value="1"/>
</dbReference>
<evidence type="ECO:0000256" key="7">
    <source>
        <dbReference type="ARBA" id="ARBA00022490"/>
    </source>
</evidence>
<dbReference type="InterPro" id="IPR049622">
    <property type="entry name" value="Dihydroorotate_DH_I"/>
</dbReference>
<dbReference type="GO" id="GO:0050661">
    <property type="term" value="F:NADP binding"/>
    <property type="evidence" value="ECO:0007669"/>
    <property type="project" value="TreeGrafter"/>
</dbReference>
<evidence type="ECO:0000256" key="9">
    <source>
        <dbReference type="ARBA" id="ARBA00022643"/>
    </source>
</evidence>
<keyword evidence="8 16" id="KW-0285">Flavoprotein</keyword>
<comment type="function">
    <text evidence="2">Catalyzes the conversion of dihydroorotate to orotate with fumarate as the electron acceptor.</text>
</comment>
<dbReference type="InterPro" id="IPR012135">
    <property type="entry name" value="Dihydroorotate_DH_1_2"/>
</dbReference>
<evidence type="ECO:0000256" key="3">
    <source>
        <dbReference type="ARBA" id="ARBA00004496"/>
    </source>
</evidence>
<dbReference type="SUPFAM" id="SSF51395">
    <property type="entry name" value="FMN-linked oxidoreductases"/>
    <property type="match status" value="1"/>
</dbReference>
<comment type="function">
    <text evidence="14">Involved in pyrimidine base degradation. Catalyzes physiologically the reduction of uracil to 5,6-dihydrouracil (DHU) by using NADH as a specific cosubstrate. It also catalyzes the reverse reaction and the reduction of thymine to 5,6-dihydrothymine (DHT).</text>
</comment>
<evidence type="ECO:0000256" key="10">
    <source>
        <dbReference type="ARBA" id="ARBA00022975"/>
    </source>
</evidence>
<comment type="caution">
    <text evidence="16">Lacks conserved residue(s) required for the propagation of feature annotation.</text>
</comment>
<comment type="similarity">
    <text evidence="5 16">Belongs to the dihydroorotate dehydrogenase family. Type 1 subfamily.</text>
</comment>
<dbReference type="GO" id="GO:0044205">
    <property type="term" value="P:'de novo' UMP biosynthetic process"/>
    <property type="evidence" value="ECO:0007669"/>
    <property type="project" value="UniProtKB-UniRule"/>
</dbReference>
<feature type="binding site" evidence="16">
    <location>
        <position position="24"/>
    </location>
    <ligand>
        <name>FMN</name>
        <dbReference type="ChEBI" id="CHEBI:58210"/>
    </ligand>
</feature>
<dbReference type="AlphaFoldDB" id="A0A3G6JCN0"/>
<protein>
    <recommendedName>
        <fullName evidence="16">Dihydroorotate dehydrogenase</fullName>
        <shortName evidence="16">DHOD</shortName>
        <shortName evidence="16">DHODase</shortName>
        <shortName evidence="16">DHOdehase</shortName>
        <ecNumber evidence="16">1.3.-.-</ecNumber>
    </recommendedName>
</protein>
<feature type="binding site" evidence="16">
    <location>
        <position position="47"/>
    </location>
    <ligand>
        <name>substrate</name>
    </ligand>
</feature>
<comment type="catalytic activity">
    <reaction evidence="13">
        <text>5,6-dihydrouracil + NAD(+) = uracil + NADH + H(+)</text>
        <dbReference type="Rhea" id="RHEA:20189"/>
        <dbReference type="ChEBI" id="CHEBI:15378"/>
        <dbReference type="ChEBI" id="CHEBI:15901"/>
        <dbReference type="ChEBI" id="CHEBI:17568"/>
        <dbReference type="ChEBI" id="CHEBI:57540"/>
        <dbReference type="ChEBI" id="CHEBI:57945"/>
        <dbReference type="EC" id="1.3.1.1"/>
    </reaction>
</comment>
<feature type="domain" description="Dihydroorotate dehydrogenase catalytic" evidence="17">
    <location>
        <begin position="7"/>
        <end position="289"/>
    </location>
</feature>
<evidence type="ECO:0000256" key="16">
    <source>
        <dbReference type="HAMAP-Rule" id="MF_00224"/>
    </source>
</evidence>
<evidence type="ECO:0000256" key="14">
    <source>
        <dbReference type="ARBA" id="ARBA00049578"/>
    </source>
</evidence>
<gene>
    <name evidence="16" type="primary">pyrD</name>
    <name evidence="18" type="ORF">DQL93_03620</name>
</gene>
<feature type="binding site" evidence="16">
    <location>
        <position position="130"/>
    </location>
    <ligand>
        <name>FMN</name>
        <dbReference type="ChEBI" id="CHEBI:58210"/>
    </ligand>
</feature>